<evidence type="ECO:0000313" key="3">
    <source>
        <dbReference type="Proteomes" id="UP000287651"/>
    </source>
</evidence>
<name>A0A426XFP9_ENSVE</name>
<gene>
    <name evidence="2" type="ORF">B296_00057475</name>
</gene>
<feature type="compositionally biased region" description="Basic and acidic residues" evidence="1">
    <location>
        <begin position="92"/>
        <end position="108"/>
    </location>
</feature>
<dbReference type="EMBL" id="AMZH03021357">
    <property type="protein sequence ID" value="RRT38273.1"/>
    <property type="molecule type" value="Genomic_DNA"/>
</dbReference>
<protein>
    <submittedName>
        <fullName evidence="2">Uncharacterized protein</fullName>
    </submittedName>
</protein>
<sequence length="115" mass="12302">MNWSSWIPINPGEAKLGGSSDGRLLKTWKLGEGPWKLERGRGANSAEETEQANQGKREMGGTQKAWSFSLSREALYSAASNLLLPAQGGGGGKREEIMMHRGDGRDLSGGDIVDG</sequence>
<reference evidence="2 3" key="1">
    <citation type="journal article" date="2014" name="Agronomy (Basel)">
        <title>A Draft Genome Sequence for Ensete ventricosum, the Drought-Tolerant Tree Against Hunger.</title>
        <authorList>
            <person name="Harrison J."/>
            <person name="Moore K.A."/>
            <person name="Paszkiewicz K."/>
            <person name="Jones T."/>
            <person name="Grant M."/>
            <person name="Ambacheew D."/>
            <person name="Muzemil S."/>
            <person name="Studholme D.J."/>
        </authorList>
    </citation>
    <scope>NUCLEOTIDE SEQUENCE [LARGE SCALE GENOMIC DNA]</scope>
</reference>
<dbReference type="AlphaFoldDB" id="A0A426XFP9"/>
<dbReference type="Proteomes" id="UP000287651">
    <property type="component" value="Unassembled WGS sequence"/>
</dbReference>
<proteinExistence type="predicted"/>
<feature type="region of interest" description="Disordered" evidence="1">
    <location>
        <begin position="85"/>
        <end position="115"/>
    </location>
</feature>
<comment type="caution">
    <text evidence="2">The sequence shown here is derived from an EMBL/GenBank/DDBJ whole genome shotgun (WGS) entry which is preliminary data.</text>
</comment>
<organism evidence="2 3">
    <name type="scientific">Ensete ventricosum</name>
    <name type="common">Abyssinian banana</name>
    <name type="synonym">Musa ensete</name>
    <dbReference type="NCBI Taxonomy" id="4639"/>
    <lineage>
        <taxon>Eukaryota</taxon>
        <taxon>Viridiplantae</taxon>
        <taxon>Streptophyta</taxon>
        <taxon>Embryophyta</taxon>
        <taxon>Tracheophyta</taxon>
        <taxon>Spermatophyta</taxon>
        <taxon>Magnoliopsida</taxon>
        <taxon>Liliopsida</taxon>
        <taxon>Zingiberales</taxon>
        <taxon>Musaceae</taxon>
        <taxon>Ensete</taxon>
    </lineage>
</organism>
<evidence type="ECO:0000256" key="1">
    <source>
        <dbReference type="SAM" id="MobiDB-lite"/>
    </source>
</evidence>
<accession>A0A426XFP9</accession>
<feature type="region of interest" description="Disordered" evidence="1">
    <location>
        <begin position="36"/>
        <end position="64"/>
    </location>
</feature>
<evidence type="ECO:0000313" key="2">
    <source>
        <dbReference type="EMBL" id="RRT38273.1"/>
    </source>
</evidence>